<evidence type="ECO:0000313" key="4">
    <source>
        <dbReference type="Proteomes" id="UP000050411"/>
    </source>
</evidence>
<dbReference type="EMBL" id="LJQB01000035">
    <property type="protein sequence ID" value="KPW85814.1"/>
    <property type="molecule type" value="Genomic_DNA"/>
</dbReference>
<evidence type="ECO:0000313" key="3">
    <source>
        <dbReference type="EMBL" id="SDO91559.1"/>
    </source>
</evidence>
<organism evidence="2 4">
    <name type="scientific">Pseudomonas congelans</name>
    <dbReference type="NCBI Taxonomy" id="200452"/>
    <lineage>
        <taxon>Bacteria</taxon>
        <taxon>Pseudomonadati</taxon>
        <taxon>Pseudomonadota</taxon>
        <taxon>Gammaproteobacteria</taxon>
        <taxon>Pseudomonadales</taxon>
        <taxon>Pseudomonadaceae</taxon>
        <taxon>Pseudomonas</taxon>
    </lineage>
</organism>
<sequence>MQLYHTTEEDLPVQSDREKERLRSDIEKAMADYLSRGGAINQVEASKRSNDSSFIINCEKTAQLKADTSARGRKKTNDLTDTELARLLKAHCTAGASLASAAATLNQTRKRCEAIARRYQIPFRSAAFTKARARS</sequence>
<dbReference type="Pfam" id="PF20661">
    <property type="entry name" value="SutA-RBD"/>
    <property type="match status" value="1"/>
</dbReference>
<reference evidence="2 4" key="1">
    <citation type="submission" date="2015-09" db="EMBL/GenBank/DDBJ databases">
        <title>Genome announcement of multiple Pseudomonas syringae strains.</title>
        <authorList>
            <person name="Thakur S."/>
            <person name="Wang P.W."/>
            <person name="Gong Y."/>
            <person name="Weir B.S."/>
            <person name="Guttman D.S."/>
        </authorList>
    </citation>
    <scope>NUCLEOTIDE SEQUENCE [LARGE SCALE GENOMIC DNA]</scope>
    <source>
        <strain evidence="2 4">ICMP19117</strain>
    </source>
</reference>
<name>A0A0N8R251_9PSED</name>
<keyword evidence="5" id="KW-1185">Reference proteome</keyword>
<evidence type="ECO:0000313" key="5">
    <source>
        <dbReference type="Proteomes" id="UP000183042"/>
    </source>
</evidence>
<dbReference type="Proteomes" id="UP000183042">
    <property type="component" value="Unassembled WGS sequence"/>
</dbReference>
<evidence type="ECO:0000313" key="2">
    <source>
        <dbReference type="EMBL" id="KPW85814.1"/>
    </source>
</evidence>
<dbReference type="AlphaFoldDB" id="A0A0N8R251"/>
<dbReference type="RefSeq" id="WP_044311765.1">
    <property type="nucleotide sequence ID" value="NZ_FNJH01000002.1"/>
</dbReference>
<gene>
    <name evidence="2" type="ORF">ALO92_100360</name>
    <name evidence="3" type="ORF">SAMN05216596_102234</name>
</gene>
<proteinExistence type="predicted"/>
<dbReference type="InterPro" id="IPR049191">
    <property type="entry name" value="SutA_RBD"/>
</dbReference>
<dbReference type="GeneID" id="65074781"/>
<dbReference type="EMBL" id="FNJH01000002">
    <property type="protein sequence ID" value="SDO91559.1"/>
    <property type="molecule type" value="Genomic_DNA"/>
</dbReference>
<evidence type="ECO:0000259" key="1">
    <source>
        <dbReference type="Pfam" id="PF20661"/>
    </source>
</evidence>
<comment type="caution">
    <text evidence="2">The sequence shown here is derived from an EMBL/GenBank/DDBJ whole genome shotgun (WGS) entry which is preliminary data.</text>
</comment>
<reference evidence="3 5" key="2">
    <citation type="submission" date="2016-10" db="EMBL/GenBank/DDBJ databases">
        <authorList>
            <person name="Varghese N."/>
            <person name="Submissions S."/>
        </authorList>
    </citation>
    <scope>NUCLEOTIDE SEQUENCE [LARGE SCALE GENOMIC DNA]</scope>
    <source>
        <strain evidence="3 5">DSM 14939</strain>
    </source>
</reference>
<accession>A0A0N8R251</accession>
<feature type="domain" description="Transcriptional regulator SutA RNAP-binding" evidence="1">
    <location>
        <begin position="18"/>
        <end position="49"/>
    </location>
</feature>
<dbReference type="PATRIC" id="fig|200452.3.peg.4386"/>
<protein>
    <recommendedName>
        <fullName evidence="1">Transcriptional regulator SutA RNAP-binding domain-containing protein</fullName>
    </recommendedName>
</protein>
<dbReference type="Proteomes" id="UP000050411">
    <property type="component" value="Unassembled WGS sequence"/>
</dbReference>